<proteinExistence type="predicted"/>
<keyword evidence="2" id="KW-1185">Reference proteome</keyword>
<dbReference type="RefSeq" id="WP_371842698.1">
    <property type="nucleotide sequence ID" value="NZ_JBGMEL010000003.1"/>
</dbReference>
<name>A0ABV4NJG9_9GAMM</name>
<organism evidence="1 2">
    <name type="scientific">Microbulbifer echini</name>
    <dbReference type="NCBI Taxonomy" id="1529067"/>
    <lineage>
        <taxon>Bacteria</taxon>
        <taxon>Pseudomonadati</taxon>
        <taxon>Pseudomonadota</taxon>
        <taxon>Gammaproteobacteria</taxon>
        <taxon>Cellvibrionales</taxon>
        <taxon>Microbulbiferaceae</taxon>
        <taxon>Microbulbifer</taxon>
    </lineage>
</organism>
<protein>
    <submittedName>
        <fullName evidence="1">Uncharacterized protein</fullName>
    </submittedName>
</protein>
<dbReference type="EMBL" id="JBGMEL010000003">
    <property type="protein sequence ID" value="MFA0789717.1"/>
    <property type="molecule type" value="Genomic_DNA"/>
</dbReference>
<dbReference type="Proteomes" id="UP001569414">
    <property type="component" value="Unassembled WGS sequence"/>
</dbReference>
<accession>A0ABV4NJG9</accession>
<reference evidence="1 2" key="1">
    <citation type="submission" date="2024-08" db="EMBL/GenBank/DDBJ databases">
        <authorList>
            <person name="Ishaq N."/>
        </authorList>
    </citation>
    <scope>NUCLEOTIDE SEQUENCE [LARGE SCALE GENOMIC DNA]</scope>
    <source>
        <strain evidence="1 2">JCM 30400</strain>
    </source>
</reference>
<evidence type="ECO:0000313" key="1">
    <source>
        <dbReference type="EMBL" id="MFA0789717.1"/>
    </source>
</evidence>
<comment type="caution">
    <text evidence="1">The sequence shown here is derived from an EMBL/GenBank/DDBJ whole genome shotgun (WGS) entry which is preliminary data.</text>
</comment>
<gene>
    <name evidence="1" type="ORF">ACCI51_04105</name>
</gene>
<sequence length="88" mass="9884">MQEIEWKDGNPSLEGLYFVAVKMGPAAGCYDFANWNGVFWEKSIKGNVIAFCDTGSFIQQILIKWPFADNVNIDFKPTPGGESEFEEV</sequence>
<evidence type="ECO:0000313" key="2">
    <source>
        <dbReference type="Proteomes" id="UP001569414"/>
    </source>
</evidence>